<sequence>MSLADIEMSGQYSWRRWYAYRFELNVLRRSLRRRKTALARSMNRVTRIVQWIPGHSKIEGNEHADRLANAGLDARPTPFFNRTATWARYRATQRAAKAWGRLWSESPHSATVREHIFRPPVLRLHPIFQNPGVPHSISSHLVHVMTGCFGEYKARMSSINGSAKYSYGESTQSVPHLLFTCPLAKGSLKILFKASPDLNPPPSSGPPRGWKRSLNSFTTP</sequence>
<dbReference type="KEGG" id="rsx:RhiXN_00212"/>
<organism evidence="2 3">
    <name type="scientific">Rhizoctonia solani</name>
    <dbReference type="NCBI Taxonomy" id="456999"/>
    <lineage>
        <taxon>Eukaryota</taxon>
        <taxon>Fungi</taxon>
        <taxon>Dikarya</taxon>
        <taxon>Basidiomycota</taxon>
        <taxon>Agaricomycotina</taxon>
        <taxon>Agaricomycetes</taxon>
        <taxon>Cantharellales</taxon>
        <taxon>Ceratobasidiaceae</taxon>
        <taxon>Rhizoctonia</taxon>
    </lineage>
</organism>
<dbReference type="EMBL" id="CP059661">
    <property type="protein sequence ID" value="QRW18806.1"/>
    <property type="molecule type" value="Genomic_DNA"/>
</dbReference>
<dbReference type="RefSeq" id="XP_043179043.1">
    <property type="nucleotide sequence ID" value="XM_043320031.1"/>
</dbReference>
<evidence type="ECO:0000256" key="1">
    <source>
        <dbReference type="SAM" id="MobiDB-lite"/>
    </source>
</evidence>
<protein>
    <submittedName>
        <fullName evidence="2">RNA-directed DNA polymerase from transposon BS</fullName>
    </submittedName>
</protein>
<dbReference type="GO" id="GO:0003676">
    <property type="term" value="F:nucleic acid binding"/>
    <property type="evidence" value="ECO:0007669"/>
    <property type="project" value="InterPro"/>
</dbReference>
<reference evidence="2" key="1">
    <citation type="submission" date="2020-05" db="EMBL/GenBank/DDBJ databases">
        <title>Evolutionary and genomic comparisons of hybrid uninucleate and nonhybrid Rhizoctonia fungi.</title>
        <authorList>
            <person name="Li C."/>
            <person name="Chen X."/>
        </authorList>
    </citation>
    <scope>NUCLEOTIDE SEQUENCE</scope>
    <source>
        <strain evidence="2">AG-1 IA</strain>
    </source>
</reference>
<evidence type="ECO:0000313" key="2">
    <source>
        <dbReference type="EMBL" id="QRW18806.1"/>
    </source>
</evidence>
<proteinExistence type="predicted"/>
<feature type="region of interest" description="Disordered" evidence="1">
    <location>
        <begin position="197"/>
        <end position="220"/>
    </location>
</feature>
<keyword evidence="2" id="KW-0808">Transferase</keyword>
<dbReference type="AlphaFoldDB" id="A0A8H8SUD7"/>
<keyword evidence="2" id="KW-0548">Nucleotidyltransferase</keyword>
<name>A0A8H8SUD7_9AGAM</name>
<keyword evidence="2" id="KW-0695">RNA-directed DNA polymerase</keyword>
<dbReference type="InterPro" id="IPR036397">
    <property type="entry name" value="RNaseH_sf"/>
</dbReference>
<dbReference type="Gene3D" id="3.30.420.10">
    <property type="entry name" value="Ribonuclease H-like superfamily/Ribonuclease H"/>
    <property type="match status" value="1"/>
</dbReference>
<gene>
    <name evidence="2" type="ORF">RhiXN_00212</name>
</gene>
<dbReference type="InterPro" id="IPR012337">
    <property type="entry name" value="RNaseH-like_sf"/>
</dbReference>
<evidence type="ECO:0000313" key="3">
    <source>
        <dbReference type="Proteomes" id="UP000650533"/>
    </source>
</evidence>
<dbReference type="GeneID" id="67022494"/>
<dbReference type="SUPFAM" id="SSF53098">
    <property type="entry name" value="Ribonuclease H-like"/>
    <property type="match status" value="1"/>
</dbReference>
<dbReference type="Proteomes" id="UP000650533">
    <property type="component" value="Chromosome 4"/>
</dbReference>
<accession>A0A8H8SUD7</accession>
<dbReference type="GO" id="GO:0003964">
    <property type="term" value="F:RNA-directed DNA polymerase activity"/>
    <property type="evidence" value="ECO:0007669"/>
    <property type="project" value="UniProtKB-KW"/>
</dbReference>